<name>A0ABS9ZZH5_9SPHI</name>
<dbReference type="EMBL" id="JALGBH010000002">
    <property type="protein sequence ID" value="MCJ0743713.1"/>
    <property type="molecule type" value="Genomic_DNA"/>
</dbReference>
<keyword evidence="3" id="KW-1185">Reference proteome</keyword>
<evidence type="ECO:0000313" key="2">
    <source>
        <dbReference type="EMBL" id="MCJ0743713.1"/>
    </source>
</evidence>
<organism evidence="2 3">
    <name type="scientific">Pedobacter montanisoli</name>
    <dbReference type="NCBI Taxonomy" id="2923277"/>
    <lineage>
        <taxon>Bacteria</taxon>
        <taxon>Pseudomonadati</taxon>
        <taxon>Bacteroidota</taxon>
        <taxon>Sphingobacteriia</taxon>
        <taxon>Sphingobacteriales</taxon>
        <taxon>Sphingobacteriaceae</taxon>
        <taxon>Pedobacter</taxon>
    </lineage>
</organism>
<feature type="compositionally biased region" description="Basic and acidic residues" evidence="1">
    <location>
        <begin position="7"/>
        <end position="31"/>
    </location>
</feature>
<feature type="compositionally biased region" description="Basic and acidic residues" evidence="1">
    <location>
        <begin position="43"/>
        <end position="68"/>
    </location>
</feature>
<comment type="caution">
    <text evidence="2">The sequence shown here is derived from an EMBL/GenBank/DDBJ whole genome shotgun (WGS) entry which is preliminary data.</text>
</comment>
<protein>
    <submittedName>
        <fullName evidence="2">Uncharacterized protein</fullName>
    </submittedName>
</protein>
<reference evidence="2" key="1">
    <citation type="submission" date="2022-03" db="EMBL/GenBank/DDBJ databases">
        <authorList>
            <person name="Woo C.Y."/>
        </authorList>
    </citation>
    <scope>NUCLEOTIDE SEQUENCE</scope>
    <source>
        <strain evidence="2">CYS-01</strain>
    </source>
</reference>
<gene>
    <name evidence="2" type="ORF">MMF97_13405</name>
</gene>
<evidence type="ECO:0000313" key="3">
    <source>
        <dbReference type="Proteomes" id="UP001165460"/>
    </source>
</evidence>
<evidence type="ECO:0000256" key="1">
    <source>
        <dbReference type="SAM" id="MobiDB-lite"/>
    </source>
</evidence>
<proteinExistence type="predicted"/>
<accession>A0ABS9ZZH5</accession>
<sequence>MEIQFEQNRDFNQLHREENPVSDKKEEEKGELGGSEGNPDQKLVNREELNKEERELDRRPADIAHGEGDQLGDESSSAIAGVQSDQQNSTRGNRKPLGEDPNYNAETENKENKAQE</sequence>
<feature type="compositionally biased region" description="Basic and acidic residues" evidence="1">
    <location>
        <begin position="107"/>
        <end position="116"/>
    </location>
</feature>
<feature type="compositionally biased region" description="Polar residues" evidence="1">
    <location>
        <begin position="73"/>
        <end position="91"/>
    </location>
</feature>
<dbReference type="RefSeq" id="WP_243362997.1">
    <property type="nucleotide sequence ID" value="NZ_JALGBH010000002.1"/>
</dbReference>
<dbReference type="Proteomes" id="UP001165460">
    <property type="component" value="Unassembled WGS sequence"/>
</dbReference>
<feature type="region of interest" description="Disordered" evidence="1">
    <location>
        <begin position="1"/>
        <end position="116"/>
    </location>
</feature>